<evidence type="ECO:0000313" key="12">
    <source>
        <dbReference type="Proteomes" id="UP001180453"/>
    </source>
</evidence>
<evidence type="ECO:0000259" key="9">
    <source>
        <dbReference type="Pfam" id="PF00593"/>
    </source>
</evidence>
<dbReference type="CDD" id="cd01347">
    <property type="entry name" value="ligand_gated_channel"/>
    <property type="match status" value="1"/>
</dbReference>
<proteinExistence type="inferred from homology"/>
<evidence type="ECO:0000256" key="3">
    <source>
        <dbReference type="ARBA" id="ARBA00022729"/>
    </source>
</evidence>
<sequence length="918" mass="99535">MPKQAQRAAARALAPHWPQHPRQRRNRLTPVALCVGLLGAPVLALAQAAPAGDQKLETVTVTGFRASLETSISTKRNADAIVEAISAEDIGKLPDVSIADAISRLPGLTAQRVAGRSSVISIRGMAPRFGVTLLNGREIVSTGDNRSVEYDQFPSELINAATVYKTPDPSLSAQGLSGTINMKTLRPLDFAKSQMVVGARLERNSNGSLNPEISGTGNRLSASWVTQSADRTWGAAVGFAHLDSPNQEQHYKSWWWANTNNWGAPLPGAPLDAVALQGFELGAASSRQKRDGLMGVLEYKPGNGFHSTLDLYYSKFDQTEARRTVMSDMSTWSGAGWTNAQTTDINGDKIITSGNVVNTTPVALTTYNKRQDDIRAVGWNNELKLGDWKLAGDLSWSKAQRDEQNAEVQAGSRNRVTLNQANIVTGDGRSTFAPNFDFSDPKSVYLTDPANWGRDGRSQFPKVRDEIKALKLSAGRNFESWMNSIEGGVDYSERDKSMNRTEVYYNLKNNRAPVLIPANLLREPTDLSFAGSPIRMVNFDLPSVLSLYDVAPAAADQAPGRVWSVHEKVTAAFAKLGLEFDWGVPIHGSLGLRVVHAKQWSNGLLWNPKTNASDPTTGGTSYTDTLPSLNLSADLTANTILRFGLAKVLARPNMEDMRAGFSGINVSSTDRTWSASGGNAKLEPWRADAVDLSVEHYFSKRSYVAAAAFHKNIKNFVYSQSIPFDFTGFPNPTTYTPISNIGLLSTKANGHGGMVAGTELSGSLDGGLISPAVDGIGVSFSYSNTRSSLHEDNNLNNPLDGLSGVATNFTVYYERDGFSARLGSRHRSAFVTTVRGTFGENVPSMISAETIMDAQFGYAFESGAFKGLSLTLQVNNLRDRPYRTRVGISTGAKDPNATLPERYTSYGRQVLIGGTYKF</sequence>
<protein>
    <submittedName>
        <fullName evidence="11">Iron complex outermembrane receptor protein</fullName>
    </submittedName>
</protein>
<evidence type="ECO:0000259" key="10">
    <source>
        <dbReference type="Pfam" id="PF07715"/>
    </source>
</evidence>
<dbReference type="Gene3D" id="2.40.170.20">
    <property type="entry name" value="TonB-dependent receptor, beta-barrel domain"/>
    <property type="match status" value="1"/>
</dbReference>
<dbReference type="InterPro" id="IPR036942">
    <property type="entry name" value="Beta-barrel_TonB_sf"/>
</dbReference>
<dbReference type="InterPro" id="IPR010917">
    <property type="entry name" value="TonB_rcpt_CS"/>
</dbReference>
<feature type="region of interest" description="Disordered" evidence="8">
    <location>
        <begin position="1"/>
        <end position="24"/>
    </location>
</feature>
<evidence type="ECO:0000256" key="8">
    <source>
        <dbReference type="SAM" id="MobiDB-lite"/>
    </source>
</evidence>
<gene>
    <name evidence="11" type="ORF">J2X20_005630</name>
</gene>
<dbReference type="Pfam" id="PF00593">
    <property type="entry name" value="TonB_dep_Rec_b-barrel"/>
    <property type="match status" value="1"/>
</dbReference>
<comment type="caution">
    <text evidence="11">The sequence shown here is derived from an EMBL/GenBank/DDBJ whole genome shotgun (WGS) entry which is preliminary data.</text>
</comment>
<dbReference type="PANTHER" id="PTHR40980:SF3">
    <property type="entry name" value="TONB-DEPENDENT RECEPTOR-LIKE BETA-BARREL DOMAIN-CONTAINING PROTEIN"/>
    <property type="match status" value="1"/>
</dbReference>
<dbReference type="Proteomes" id="UP001180453">
    <property type="component" value="Unassembled WGS sequence"/>
</dbReference>
<comment type="similarity">
    <text evidence="2 7">Belongs to the TonB-dependent receptor family.</text>
</comment>
<evidence type="ECO:0000256" key="2">
    <source>
        <dbReference type="ARBA" id="ARBA00009810"/>
    </source>
</evidence>
<evidence type="ECO:0000256" key="4">
    <source>
        <dbReference type="ARBA" id="ARBA00023077"/>
    </source>
</evidence>
<evidence type="ECO:0000256" key="5">
    <source>
        <dbReference type="ARBA" id="ARBA00023136"/>
    </source>
</evidence>
<evidence type="ECO:0000256" key="6">
    <source>
        <dbReference type="ARBA" id="ARBA00023237"/>
    </source>
</evidence>
<dbReference type="InterPro" id="IPR000531">
    <property type="entry name" value="Beta-barrel_TonB"/>
</dbReference>
<dbReference type="RefSeq" id="WP_310272798.1">
    <property type="nucleotide sequence ID" value="NZ_JAVDXU010000006.1"/>
</dbReference>
<dbReference type="EMBL" id="JAVDXU010000006">
    <property type="protein sequence ID" value="MDR7272945.1"/>
    <property type="molecule type" value="Genomic_DNA"/>
</dbReference>
<keyword evidence="5 7" id="KW-0472">Membrane</keyword>
<name>A0ABU1YXG4_ROSSA</name>
<evidence type="ECO:0000313" key="11">
    <source>
        <dbReference type="EMBL" id="MDR7272945.1"/>
    </source>
</evidence>
<keyword evidence="12" id="KW-1185">Reference proteome</keyword>
<feature type="domain" description="TonB-dependent receptor plug" evidence="10">
    <location>
        <begin position="75"/>
        <end position="174"/>
    </location>
</feature>
<dbReference type="Gene3D" id="2.170.130.10">
    <property type="entry name" value="TonB-dependent receptor, plug domain"/>
    <property type="match status" value="1"/>
</dbReference>
<feature type="compositionally biased region" description="Low complexity" evidence="8">
    <location>
        <begin position="1"/>
        <end position="14"/>
    </location>
</feature>
<feature type="domain" description="TonB-dependent receptor-like beta-barrel" evidence="9">
    <location>
        <begin position="424"/>
        <end position="877"/>
    </location>
</feature>
<accession>A0ABU1YXG4</accession>
<dbReference type="Pfam" id="PF07715">
    <property type="entry name" value="Plug"/>
    <property type="match status" value="1"/>
</dbReference>
<dbReference type="PROSITE" id="PS01156">
    <property type="entry name" value="TONB_DEPENDENT_REC_2"/>
    <property type="match status" value="1"/>
</dbReference>
<reference evidence="11 12" key="1">
    <citation type="submission" date="2023-07" db="EMBL/GenBank/DDBJ databases">
        <title>Sorghum-associated microbial communities from plants grown in Nebraska, USA.</title>
        <authorList>
            <person name="Schachtman D."/>
        </authorList>
    </citation>
    <scope>NUCLEOTIDE SEQUENCE [LARGE SCALE GENOMIC DNA]</scope>
    <source>
        <strain evidence="11 12">BE314</strain>
    </source>
</reference>
<keyword evidence="6" id="KW-0998">Cell outer membrane</keyword>
<keyword evidence="3" id="KW-0732">Signal</keyword>
<dbReference type="InterPro" id="IPR010104">
    <property type="entry name" value="TonB_rcpt_bac"/>
</dbReference>
<keyword evidence="4 7" id="KW-0798">TonB box</keyword>
<dbReference type="PANTHER" id="PTHR40980">
    <property type="entry name" value="PLUG DOMAIN-CONTAINING PROTEIN"/>
    <property type="match status" value="1"/>
</dbReference>
<dbReference type="InterPro" id="IPR037066">
    <property type="entry name" value="Plug_dom_sf"/>
</dbReference>
<keyword evidence="11" id="KW-0675">Receptor</keyword>
<evidence type="ECO:0000256" key="1">
    <source>
        <dbReference type="ARBA" id="ARBA00004442"/>
    </source>
</evidence>
<dbReference type="InterPro" id="IPR012910">
    <property type="entry name" value="Plug_dom"/>
</dbReference>
<dbReference type="SUPFAM" id="SSF56935">
    <property type="entry name" value="Porins"/>
    <property type="match status" value="1"/>
</dbReference>
<organism evidence="11 12">
    <name type="scientific">Roseateles saccharophilus</name>
    <name type="common">Pseudomonas saccharophila</name>
    <dbReference type="NCBI Taxonomy" id="304"/>
    <lineage>
        <taxon>Bacteria</taxon>
        <taxon>Pseudomonadati</taxon>
        <taxon>Pseudomonadota</taxon>
        <taxon>Betaproteobacteria</taxon>
        <taxon>Burkholderiales</taxon>
        <taxon>Sphaerotilaceae</taxon>
        <taxon>Roseateles</taxon>
    </lineage>
</organism>
<evidence type="ECO:0000256" key="7">
    <source>
        <dbReference type="RuleBase" id="RU003357"/>
    </source>
</evidence>
<comment type="subcellular location">
    <subcellularLocation>
        <location evidence="1 7">Cell outer membrane</location>
    </subcellularLocation>
</comment>
<dbReference type="NCBIfam" id="TIGR01782">
    <property type="entry name" value="TonB-Xanth-Caul"/>
    <property type="match status" value="1"/>
</dbReference>